<feature type="compositionally biased region" description="Polar residues" evidence="8">
    <location>
        <begin position="440"/>
        <end position="460"/>
    </location>
</feature>
<reference evidence="10 11" key="1">
    <citation type="journal article" date="2018" name="Nat. Ecol. Evol.">
        <title>Pezizomycetes genomes reveal the molecular basis of ectomycorrhizal truffle lifestyle.</title>
        <authorList>
            <person name="Murat C."/>
            <person name="Payen T."/>
            <person name="Noel B."/>
            <person name="Kuo A."/>
            <person name="Morin E."/>
            <person name="Chen J."/>
            <person name="Kohler A."/>
            <person name="Krizsan K."/>
            <person name="Balestrini R."/>
            <person name="Da Silva C."/>
            <person name="Montanini B."/>
            <person name="Hainaut M."/>
            <person name="Levati E."/>
            <person name="Barry K.W."/>
            <person name="Belfiori B."/>
            <person name="Cichocki N."/>
            <person name="Clum A."/>
            <person name="Dockter R.B."/>
            <person name="Fauchery L."/>
            <person name="Guy J."/>
            <person name="Iotti M."/>
            <person name="Le Tacon F."/>
            <person name="Lindquist E.A."/>
            <person name="Lipzen A."/>
            <person name="Malagnac F."/>
            <person name="Mello A."/>
            <person name="Molinier V."/>
            <person name="Miyauchi S."/>
            <person name="Poulain J."/>
            <person name="Riccioni C."/>
            <person name="Rubini A."/>
            <person name="Sitrit Y."/>
            <person name="Splivallo R."/>
            <person name="Traeger S."/>
            <person name="Wang M."/>
            <person name="Zifcakova L."/>
            <person name="Wipf D."/>
            <person name="Zambonelli A."/>
            <person name="Paolocci F."/>
            <person name="Nowrousian M."/>
            <person name="Ottonello S."/>
            <person name="Baldrian P."/>
            <person name="Spatafora J.W."/>
            <person name="Henrissat B."/>
            <person name="Nagy L.G."/>
            <person name="Aury J.M."/>
            <person name="Wincker P."/>
            <person name="Grigoriev I.V."/>
            <person name="Bonfante P."/>
            <person name="Martin F.M."/>
        </authorList>
    </citation>
    <scope>NUCLEOTIDE SEQUENCE [LARGE SCALE GENOMIC DNA]</scope>
    <source>
        <strain evidence="10 11">120613-1</strain>
    </source>
</reference>
<name>A0A3N4JDS4_9PEZI</name>
<dbReference type="FunFam" id="1.25.40.180:FF:000020">
    <property type="entry name" value="Eukaryotic translation initiation factor subunit"/>
    <property type="match status" value="1"/>
</dbReference>
<feature type="compositionally biased region" description="Low complexity" evidence="8">
    <location>
        <begin position="162"/>
        <end position="178"/>
    </location>
</feature>
<dbReference type="GO" id="GO:0016281">
    <property type="term" value="C:eukaryotic translation initiation factor 4F complex"/>
    <property type="evidence" value="ECO:0007669"/>
    <property type="project" value="TreeGrafter"/>
</dbReference>
<feature type="compositionally biased region" description="Polar residues" evidence="8">
    <location>
        <begin position="352"/>
        <end position="361"/>
    </location>
</feature>
<feature type="region of interest" description="Disordered" evidence="8">
    <location>
        <begin position="1322"/>
        <end position="1430"/>
    </location>
</feature>
<feature type="compositionally biased region" description="Low complexity" evidence="8">
    <location>
        <begin position="31"/>
        <end position="49"/>
    </location>
</feature>
<feature type="compositionally biased region" description="Low complexity" evidence="8">
    <location>
        <begin position="1408"/>
        <end position="1417"/>
    </location>
</feature>
<dbReference type="InterPro" id="IPR022745">
    <property type="entry name" value="eIF4G1_eIF4E-bd"/>
</dbReference>
<dbReference type="SMART" id="SM00543">
    <property type="entry name" value="MIF4G"/>
    <property type="match status" value="1"/>
</dbReference>
<feature type="domain" description="MIF4G" evidence="9">
    <location>
        <begin position="1002"/>
        <end position="1241"/>
    </location>
</feature>
<dbReference type="GO" id="GO:0003743">
    <property type="term" value="F:translation initiation factor activity"/>
    <property type="evidence" value="ECO:0007669"/>
    <property type="project" value="UniProtKB-KW"/>
</dbReference>
<dbReference type="SUPFAM" id="SSF48371">
    <property type="entry name" value="ARM repeat"/>
    <property type="match status" value="1"/>
</dbReference>
<comment type="similarity">
    <text evidence="2">Belongs to the eukaryotic initiation factor 4G family.</text>
</comment>
<protein>
    <recommendedName>
        <fullName evidence="9">MIF4G domain-containing protein</fullName>
    </recommendedName>
</protein>
<feature type="region of interest" description="Disordered" evidence="8">
    <location>
        <begin position="1"/>
        <end position="361"/>
    </location>
</feature>
<dbReference type="PANTHER" id="PTHR23253:SF9">
    <property type="entry name" value="EUKARYOTIC TRANSLATION INITIATION FACTOR 4 GAMMA 2"/>
    <property type="match status" value="1"/>
</dbReference>
<feature type="region of interest" description="Disordered" evidence="8">
    <location>
        <begin position="507"/>
        <end position="753"/>
    </location>
</feature>
<proteinExistence type="inferred from homology"/>
<feature type="region of interest" description="Disordered" evidence="8">
    <location>
        <begin position="1262"/>
        <end position="1309"/>
    </location>
</feature>
<feature type="compositionally biased region" description="Low complexity" evidence="8">
    <location>
        <begin position="1343"/>
        <end position="1361"/>
    </location>
</feature>
<feature type="compositionally biased region" description="Polar residues" evidence="8">
    <location>
        <begin position="254"/>
        <end position="266"/>
    </location>
</feature>
<keyword evidence="11" id="KW-1185">Reference proteome</keyword>
<dbReference type="PANTHER" id="PTHR23253">
    <property type="entry name" value="EUKARYOTIC TRANSLATION INITIATION FACTOR 4 GAMMA"/>
    <property type="match status" value="1"/>
</dbReference>
<feature type="compositionally biased region" description="Gly residues" evidence="8">
    <location>
        <begin position="296"/>
        <end position="309"/>
    </location>
</feature>
<dbReference type="Pfam" id="PF12152">
    <property type="entry name" value="eIF_4G1"/>
    <property type="match status" value="1"/>
</dbReference>
<evidence type="ECO:0000256" key="3">
    <source>
        <dbReference type="ARBA" id="ARBA00022490"/>
    </source>
</evidence>
<sequence>MTSNTSNNTSIPQAPTINSTASNQSAHQRTSSHSSGQNSSSAAVTASAPTPRPPSYARVAQPTNTSNKPASSPIIAATPSSTSIGGAPVQNVRPGSTASTPVNGKIPPAVGNAGAGIANGAPTPYQGGQHSRKSSVASGARGPAIPNGTQRINISFGTLNDAGSAPSSGPANAATNPSLTAPMAPNPRASSPQPPASAASQPAASGGAPPVTPATSGRGNIQFGDATQNQGQRPVSMPPLAPGSMLSHHRRDSAQSAHTETGSPQISHGRGMPGGRGRNQGYGGNQYPQHQQQQHFGGGGGYGRGGGYPGPNQPRGGPANMGPQYPGPGPANNYQTRNHRVGGSPAMPHASPNLSSVQPIPTNQLYPHPPFMPPPGGQHFPMPAHMNYPMDPNYYGTSHYIYPMSTGYGMPQTSPRPSFQQMSSPVPSYIQPYTQGAPMSRSSSTNMDMQSARPNSSLGQPPTPSLTPQPINMQPPTPQHSSNNYALPSKKRIYKLEIKNPLTGSVVHYDDAKPPSTTPPVVTSAPLIVSSPSPAPGRTPSRDSPHTRSASKGKSEQEKREEMRLSVQKRLEEQKKQEEMDKQRLEAEKAAKEEQERLAKEAEEKKKREEEERLKGEEEERLRKEAEERALREEEERKKKEAEAARIAKEKEEEAAREVARIAKEKEEEEARLKAEADKKAKEEEEAAKIKAEAEAKAAEALKASSTPTISKPSTPDGETMPPPAKVVEKSKSKPSPLNLKIKTNEPGPPSAALTSLRSARFIEDLQGVNYPPNILSPNPALNPAASGKFKYAKDFLMQFKDVFTEKPSVDWDEKMRDTVGEPDSARTQTARAPGGGMGPRGSTPRTTASNAQPPMGSMGAFGSFKTAAGMMTSNRGYERSSTMGSLPPGGLGFNPRAGGGGGNSLMRTGSSTSLSGGTTPASPRTGNRSSRGSSRKGGGAPMEKTESKQGAGSQPTIPLAEVKPLPVSENRWKPPSATKAAESAAVVTPSDDNRLSPEMVQRKVKAALNKMTPEKFDKISDQILEITSQSKYETDGRTLRQVIQLTFEKATDEAAWSSMYAKFCKRMLEAMDPSIKDENIKDRNENLVTGGSLFRKYLLNRCQEEFERGWKVNLPPKPEGVSDEAAMLSDEYYIAAAAKRRGLGLVQFIGELFKLGMLTERIMNECVRKLLEFEGVPEDETVESLVKLLRTIGSALDASEKSKHMMDMYFGRIGILIDNRELNSRMRFMLMDVTDLRTKGWETKETDKGPKTIQEVREDALKAQQEKEAATRANQRSRPGGGGRGGDTRSFSGGGYGSSMHHQGGWQDTSKVNASDLERLGSKARQGNRAPPSTFGPPGMFSRSASGSGSRRGLGPSLSRGPEDSHSSSRTATPAPSSSSKNLFGPLGDINPDGGEANDATSPPPSTASSPPTASARIRSPPLTKEEAK</sequence>
<keyword evidence="3" id="KW-0963">Cytoplasm</keyword>
<dbReference type="Gene3D" id="1.25.40.180">
    <property type="match status" value="1"/>
</dbReference>
<comment type="subcellular location">
    <subcellularLocation>
        <location evidence="1">Cytoplasm</location>
    </subcellularLocation>
</comment>
<feature type="compositionally biased region" description="Low complexity" evidence="8">
    <location>
        <begin position="106"/>
        <end position="124"/>
    </location>
</feature>
<dbReference type="GO" id="GO:0010494">
    <property type="term" value="C:cytoplasmic stress granule"/>
    <property type="evidence" value="ECO:0007669"/>
    <property type="project" value="UniProtKB-ARBA"/>
</dbReference>
<keyword evidence="6" id="KW-0694">RNA-binding</keyword>
<dbReference type="Gene3D" id="1.20.970.30">
    <property type="entry name" value="eIF4G, eIF4E-binding domain"/>
    <property type="match status" value="1"/>
</dbReference>
<accession>A0A3N4JDS4</accession>
<feature type="compositionally biased region" description="Basic and acidic residues" evidence="8">
    <location>
        <begin position="1262"/>
        <end position="1271"/>
    </location>
</feature>
<keyword evidence="4" id="KW-0396">Initiation factor</keyword>
<feature type="compositionally biased region" description="Polar residues" evidence="8">
    <location>
        <begin position="213"/>
        <end position="233"/>
    </location>
</feature>
<dbReference type="Proteomes" id="UP000276215">
    <property type="component" value="Unassembled WGS sequence"/>
</dbReference>
<feature type="region of interest" description="Disordered" evidence="8">
    <location>
        <begin position="814"/>
        <end position="994"/>
    </location>
</feature>
<dbReference type="FunFam" id="1.20.970.30:FF:000001">
    <property type="entry name" value="Eukaryotic translation initiation factor subunit eIF-4F, putative"/>
    <property type="match status" value="1"/>
</dbReference>
<feature type="compositionally biased region" description="Low complexity" evidence="8">
    <location>
        <begin position="69"/>
        <end position="84"/>
    </location>
</feature>
<evidence type="ECO:0000256" key="4">
    <source>
        <dbReference type="ARBA" id="ARBA00022540"/>
    </source>
</evidence>
<evidence type="ECO:0000313" key="11">
    <source>
        <dbReference type="Proteomes" id="UP000276215"/>
    </source>
</evidence>
<keyword evidence="5" id="KW-0597">Phosphoprotein</keyword>
<dbReference type="InterPro" id="IPR036211">
    <property type="entry name" value="eIF4G_eIF4E-bd_sf"/>
</dbReference>
<feature type="compositionally biased region" description="Low complexity" evidence="8">
    <location>
        <begin position="909"/>
        <end position="933"/>
    </location>
</feature>
<dbReference type="InterPro" id="IPR003890">
    <property type="entry name" value="MIF4G-like_typ-3"/>
</dbReference>
<feature type="compositionally biased region" description="Low complexity" evidence="8">
    <location>
        <begin position="701"/>
        <end position="716"/>
    </location>
</feature>
<evidence type="ECO:0000256" key="1">
    <source>
        <dbReference type="ARBA" id="ARBA00004496"/>
    </source>
</evidence>
<feature type="compositionally biased region" description="Low complexity" evidence="8">
    <location>
        <begin position="285"/>
        <end position="295"/>
    </location>
</feature>
<dbReference type="EMBL" id="ML120414">
    <property type="protein sequence ID" value="RPA96423.1"/>
    <property type="molecule type" value="Genomic_DNA"/>
</dbReference>
<feature type="compositionally biased region" description="Polar residues" evidence="8">
    <location>
        <begin position="412"/>
        <end position="434"/>
    </location>
</feature>
<evidence type="ECO:0000256" key="5">
    <source>
        <dbReference type="ARBA" id="ARBA00022553"/>
    </source>
</evidence>
<dbReference type="STRING" id="1336337.A0A3N4JDS4"/>
<evidence type="ECO:0000256" key="6">
    <source>
        <dbReference type="ARBA" id="ARBA00022884"/>
    </source>
</evidence>
<feature type="compositionally biased region" description="Polar residues" evidence="8">
    <location>
        <begin position="126"/>
        <end position="137"/>
    </location>
</feature>
<feature type="compositionally biased region" description="Polar residues" evidence="8">
    <location>
        <begin position="872"/>
        <end position="885"/>
    </location>
</feature>
<feature type="compositionally biased region" description="Polar residues" evidence="8">
    <location>
        <begin position="1"/>
        <end position="29"/>
    </location>
</feature>
<dbReference type="OrthoDB" id="514777at2759"/>
<feature type="compositionally biased region" description="Low complexity" evidence="8">
    <location>
        <begin position="186"/>
        <end position="209"/>
    </location>
</feature>
<feature type="compositionally biased region" description="Polar residues" evidence="8">
    <location>
        <begin position="93"/>
        <end position="102"/>
    </location>
</feature>
<evidence type="ECO:0000256" key="8">
    <source>
        <dbReference type="SAM" id="MobiDB-lite"/>
    </source>
</evidence>
<evidence type="ECO:0000313" key="10">
    <source>
        <dbReference type="EMBL" id="RPA96423.1"/>
    </source>
</evidence>
<evidence type="ECO:0000256" key="7">
    <source>
        <dbReference type="ARBA" id="ARBA00022917"/>
    </source>
</evidence>
<dbReference type="GO" id="GO:0003729">
    <property type="term" value="F:mRNA binding"/>
    <property type="evidence" value="ECO:0007669"/>
    <property type="project" value="TreeGrafter"/>
</dbReference>
<evidence type="ECO:0000259" key="9">
    <source>
        <dbReference type="SMART" id="SM00543"/>
    </source>
</evidence>
<feature type="compositionally biased region" description="Gly residues" evidence="8">
    <location>
        <begin position="888"/>
        <end position="904"/>
    </location>
</feature>
<dbReference type="InterPro" id="IPR016024">
    <property type="entry name" value="ARM-type_fold"/>
</dbReference>
<gene>
    <name evidence="10" type="ORF">L873DRAFT_1223581</name>
</gene>
<feature type="compositionally biased region" description="Low complexity" evidence="8">
    <location>
        <begin position="1369"/>
        <end position="1381"/>
    </location>
</feature>
<feature type="compositionally biased region" description="Polar residues" evidence="8">
    <location>
        <begin position="147"/>
        <end position="158"/>
    </location>
</feature>
<feature type="compositionally biased region" description="Basic and acidic residues" evidence="8">
    <location>
        <begin position="553"/>
        <end position="700"/>
    </location>
</feature>
<dbReference type="Pfam" id="PF02854">
    <property type="entry name" value="MIF4G"/>
    <property type="match status" value="1"/>
</dbReference>
<evidence type="ECO:0000256" key="2">
    <source>
        <dbReference type="ARBA" id="ARBA00005775"/>
    </source>
</evidence>
<dbReference type="SUPFAM" id="SSF101489">
    <property type="entry name" value="Eukaryotic initiation factor 4f subunit eIF4g, eIF4e-binding domain"/>
    <property type="match status" value="1"/>
</dbReference>
<feature type="compositionally biased region" description="Pro residues" evidence="8">
    <location>
        <begin position="461"/>
        <end position="478"/>
    </location>
</feature>
<keyword evidence="7" id="KW-0648">Protein biosynthesis</keyword>
<feature type="compositionally biased region" description="Gly residues" evidence="8">
    <location>
        <begin position="271"/>
        <end position="284"/>
    </location>
</feature>
<organism evidence="10 11">
    <name type="scientific">Choiromyces venosus 120613-1</name>
    <dbReference type="NCBI Taxonomy" id="1336337"/>
    <lineage>
        <taxon>Eukaryota</taxon>
        <taxon>Fungi</taxon>
        <taxon>Dikarya</taxon>
        <taxon>Ascomycota</taxon>
        <taxon>Pezizomycotina</taxon>
        <taxon>Pezizomycetes</taxon>
        <taxon>Pezizales</taxon>
        <taxon>Tuberaceae</taxon>
        <taxon>Choiromyces</taxon>
    </lineage>
</organism>
<feature type="region of interest" description="Disordered" evidence="8">
    <location>
        <begin position="412"/>
        <end position="485"/>
    </location>
</feature>